<dbReference type="EC" id="6.1.1.18" evidence="8"/>
<dbReference type="InterPro" id="IPR020058">
    <property type="entry name" value="Glu/Gln-tRNA-synth_Ib_cat-dom"/>
</dbReference>
<evidence type="ECO:0000256" key="10">
    <source>
        <dbReference type="SAM" id="MobiDB-lite"/>
    </source>
</evidence>
<feature type="binding site" evidence="8">
    <location>
        <begin position="270"/>
        <end position="272"/>
    </location>
    <ligand>
        <name>ATP</name>
        <dbReference type="ChEBI" id="CHEBI:30616"/>
    </ligand>
</feature>
<evidence type="ECO:0000313" key="15">
    <source>
        <dbReference type="Proteomes" id="UP000767947"/>
    </source>
</evidence>
<dbReference type="InterPro" id="IPR014729">
    <property type="entry name" value="Rossmann-like_a/b/a_fold"/>
</dbReference>
<organism evidence="14 15">
    <name type="scientific">Flavobacterium solisilvae</name>
    <dbReference type="NCBI Taxonomy" id="1852019"/>
    <lineage>
        <taxon>Bacteria</taxon>
        <taxon>Pseudomonadati</taxon>
        <taxon>Bacteroidota</taxon>
        <taxon>Flavobacteriia</taxon>
        <taxon>Flavobacteriales</taxon>
        <taxon>Flavobacteriaceae</taxon>
        <taxon>Flavobacterium</taxon>
    </lineage>
</organism>
<evidence type="ECO:0000256" key="8">
    <source>
        <dbReference type="HAMAP-Rule" id="MF_00126"/>
    </source>
</evidence>
<dbReference type="Proteomes" id="UP000767947">
    <property type="component" value="Unassembled WGS sequence"/>
</dbReference>
<feature type="binding site" evidence="8">
    <location>
        <position position="230"/>
    </location>
    <ligand>
        <name>ATP</name>
        <dbReference type="ChEBI" id="CHEBI:30616"/>
    </ligand>
</feature>
<comment type="similarity">
    <text evidence="8 9">Belongs to the class-I aminoacyl-tRNA synthetase family.</text>
</comment>
<dbReference type="InterPro" id="IPR001412">
    <property type="entry name" value="aa-tRNA-synth_I_CS"/>
</dbReference>
<dbReference type="SUPFAM" id="SSF52374">
    <property type="entry name" value="Nucleotidylyl transferase"/>
    <property type="match status" value="1"/>
</dbReference>
<dbReference type="InterPro" id="IPR050132">
    <property type="entry name" value="Gln/Glu-tRNA_Ligase"/>
</dbReference>
<evidence type="ECO:0000256" key="9">
    <source>
        <dbReference type="RuleBase" id="RU363037"/>
    </source>
</evidence>
<keyword evidence="5 8" id="KW-0648">Protein biosynthesis</keyword>
<feature type="binding site" evidence="8">
    <location>
        <position position="67"/>
    </location>
    <ligand>
        <name>L-glutamine</name>
        <dbReference type="ChEBI" id="CHEBI:58359"/>
    </ligand>
</feature>
<proteinExistence type="inferred from homology"/>
<evidence type="ECO:0000313" key="14">
    <source>
        <dbReference type="EMBL" id="NMH25819.1"/>
    </source>
</evidence>
<dbReference type="Gene3D" id="3.40.50.620">
    <property type="entry name" value="HUPs"/>
    <property type="match status" value="1"/>
</dbReference>
<feature type="region of interest" description="Disordered" evidence="10">
    <location>
        <begin position="124"/>
        <end position="145"/>
    </location>
</feature>
<evidence type="ECO:0000256" key="5">
    <source>
        <dbReference type="ARBA" id="ARBA00022917"/>
    </source>
</evidence>
<comment type="subcellular location">
    <subcellularLocation>
        <location evidence="8">Cytoplasm</location>
    </subcellularLocation>
</comment>
<comment type="subunit">
    <text evidence="8">Monomer.</text>
</comment>
<comment type="caution">
    <text evidence="8">Lacks conserved residue(s) required for the propagation of feature annotation.</text>
</comment>
<dbReference type="PANTHER" id="PTHR43097:SF5">
    <property type="entry name" value="GLUTAMATE--TRNA LIGASE"/>
    <property type="match status" value="1"/>
</dbReference>
<comment type="caution">
    <text evidence="14">The sequence shown here is derived from an EMBL/GenBank/DDBJ whole genome shotgun (WGS) entry which is preliminary data.</text>
</comment>
<feature type="compositionally biased region" description="Polar residues" evidence="10">
    <location>
        <begin position="134"/>
        <end position="145"/>
    </location>
</feature>
<evidence type="ECO:0000256" key="3">
    <source>
        <dbReference type="ARBA" id="ARBA00022741"/>
    </source>
</evidence>
<evidence type="ECO:0000259" key="12">
    <source>
        <dbReference type="Pfam" id="PF03950"/>
    </source>
</evidence>
<keyword evidence="4 8" id="KW-0067">ATP-binding</keyword>
<feature type="domain" description="Glutamyl/glutaminyl-tRNA synthetase class Ib catalytic" evidence="11">
    <location>
        <begin position="27"/>
        <end position="338"/>
    </location>
</feature>
<feature type="domain" description="tRNA synthetases class I (E and Q) anti-codon binding" evidence="13">
    <location>
        <begin position="460"/>
        <end position="534"/>
    </location>
</feature>
<keyword evidence="6 8" id="KW-0030">Aminoacyl-tRNA synthetase</keyword>
<dbReference type="RefSeq" id="WP_169524512.1">
    <property type="nucleotide sequence ID" value="NZ_JAAMPT010000208.1"/>
</dbReference>
<dbReference type="InterPro" id="IPR022861">
    <property type="entry name" value="Gln_tRNA_ligase_bac"/>
</dbReference>
<dbReference type="InterPro" id="IPR020059">
    <property type="entry name" value="Glu/Gln-tRNA-synth_Ib_codon-bd"/>
</dbReference>
<dbReference type="PROSITE" id="PS00178">
    <property type="entry name" value="AA_TRNA_LIGASE_I"/>
    <property type="match status" value="1"/>
</dbReference>
<dbReference type="PRINTS" id="PR00987">
    <property type="entry name" value="TRNASYNTHGLU"/>
</dbReference>
<keyword evidence="15" id="KW-1185">Reference proteome</keyword>
<dbReference type="NCBIfam" id="TIGR00440">
    <property type="entry name" value="glnS"/>
    <property type="match status" value="1"/>
</dbReference>
<keyword evidence="3 8" id="KW-0547">Nucleotide-binding</keyword>
<dbReference type="PANTHER" id="PTHR43097">
    <property type="entry name" value="GLUTAMINE-TRNA LIGASE"/>
    <property type="match status" value="1"/>
</dbReference>
<dbReference type="InterPro" id="IPR000924">
    <property type="entry name" value="Glu/Gln-tRNA-synth"/>
</dbReference>
<evidence type="ECO:0000256" key="4">
    <source>
        <dbReference type="ARBA" id="ARBA00022840"/>
    </source>
</evidence>
<dbReference type="HAMAP" id="MF_00126">
    <property type="entry name" value="Gln_tRNA_synth"/>
    <property type="match status" value="1"/>
</dbReference>
<evidence type="ECO:0000256" key="6">
    <source>
        <dbReference type="ARBA" id="ARBA00023146"/>
    </source>
</evidence>
<reference evidence="14 15" key="1">
    <citation type="submission" date="2020-02" db="EMBL/GenBank/DDBJ databases">
        <title>Flavobacterium sp. genome.</title>
        <authorList>
            <person name="Jung H.S."/>
            <person name="Baek J.H."/>
            <person name="Jeon C.O."/>
        </authorList>
    </citation>
    <scope>NUCLEOTIDE SEQUENCE [LARGE SCALE GENOMIC DNA]</scope>
    <source>
        <strain evidence="14 15">SE-s27</strain>
    </source>
</reference>
<keyword evidence="1 8" id="KW-0963">Cytoplasm</keyword>
<dbReference type="SUPFAM" id="SSF50715">
    <property type="entry name" value="Ribosomal protein L25-like"/>
    <property type="match status" value="1"/>
</dbReference>
<dbReference type="Pfam" id="PF00749">
    <property type="entry name" value="tRNA-synt_1c"/>
    <property type="match status" value="1"/>
</dbReference>
<dbReference type="InterPro" id="IPR011035">
    <property type="entry name" value="Ribosomal_bL25/Gln-tRNA_synth"/>
</dbReference>
<evidence type="ECO:0000259" key="13">
    <source>
        <dbReference type="Pfam" id="PF20974"/>
    </source>
</evidence>
<dbReference type="Gene3D" id="2.40.240.10">
    <property type="entry name" value="Ribosomal Protein L25, Chain P"/>
    <property type="match status" value="2"/>
</dbReference>
<comment type="catalytic activity">
    <reaction evidence="7 8">
        <text>tRNA(Gln) + L-glutamine + ATP = L-glutaminyl-tRNA(Gln) + AMP + diphosphate</text>
        <dbReference type="Rhea" id="RHEA:20121"/>
        <dbReference type="Rhea" id="RHEA-COMP:9662"/>
        <dbReference type="Rhea" id="RHEA-COMP:9681"/>
        <dbReference type="ChEBI" id="CHEBI:30616"/>
        <dbReference type="ChEBI" id="CHEBI:33019"/>
        <dbReference type="ChEBI" id="CHEBI:58359"/>
        <dbReference type="ChEBI" id="CHEBI:78442"/>
        <dbReference type="ChEBI" id="CHEBI:78521"/>
        <dbReference type="ChEBI" id="CHEBI:456215"/>
        <dbReference type="EC" id="6.1.1.18"/>
    </reaction>
</comment>
<evidence type="ECO:0000256" key="1">
    <source>
        <dbReference type="ARBA" id="ARBA00022490"/>
    </source>
</evidence>
<feature type="domain" description="Glutamyl/glutaminyl-tRNA synthetase class Ib anti-codon binding" evidence="12">
    <location>
        <begin position="341"/>
        <end position="441"/>
    </location>
</feature>
<gene>
    <name evidence="8" type="primary">glnS</name>
    <name evidence="14" type="ORF">G6042_11145</name>
</gene>
<dbReference type="EMBL" id="JAAMPT010000208">
    <property type="protein sequence ID" value="NMH25819.1"/>
    <property type="molecule type" value="Genomic_DNA"/>
</dbReference>
<dbReference type="InterPro" id="IPR004514">
    <property type="entry name" value="Gln-tRNA-synth"/>
</dbReference>
<name>A0ABX1QU68_9FLAO</name>
<feature type="binding site" evidence="8">
    <location>
        <begin position="35"/>
        <end position="37"/>
    </location>
    <ligand>
        <name>ATP</name>
        <dbReference type="ChEBI" id="CHEBI:30616"/>
    </ligand>
</feature>
<dbReference type="Pfam" id="PF20974">
    <property type="entry name" value="tRNA-synt_1c_C2"/>
    <property type="match status" value="1"/>
</dbReference>
<accession>A0ABX1QU68</accession>
<evidence type="ECO:0000259" key="11">
    <source>
        <dbReference type="Pfam" id="PF00749"/>
    </source>
</evidence>
<evidence type="ECO:0000256" key="2">
    <source>
        <dbReference type="ARBA" id="ARBA00022598"/>
    </source>
</evidence>
<protein>
    <recommendedName>
        <fullName evidence="8">Glutamine--tRNA ligase</fullName>
        <ecNumber evidence="8">6.1.1.18</ecNumber>
    </recommendedName>
    <alternativeName>
        <fullName evidence="8">Glutaminyl-tRNA synthetase</fullName>
        <shortName evidence="8">GlnRS</shortName>
    </alternativeName>
</protein>
<dbReference type="Pfam" id="PF03950">
    <property type="entry name" value="tRNA-synt_1c_C"/>
    <property type="match status" value="1"/>
</dbReference>
<dbReference type="InterPro" id="IPR049437">
    <property type="entry name" value="tRNA-synt_1c_C2"/>
</dbReference>
<keyword evidence="2 8" id="KW-0436">Ligase</keyword>
<evidence type="ECO:0000256" key="7">
    <source>
        <dbReference type="ARBA" id="ARBA00048270"/>
    </source>
</evidence>
<dbReference type="GO" id="GO:0016874">
    <property type="term" value="F:ligase activity"/>
    <property type="evidence" value="ECO:0007669"/>
    <property type="project" value="UniProtKB-KW"/>
</dbReference>
<dbReference type="NCBIfam" id="NF011291">
    <property type="entry name" value="PRK14703.1"/>
    <property type="match status" value="1"/>
</dbReference>
<feature type="binding site" evidence="8">
    <location>
        <position position="211"/>
    </location>
    <ligand>
        <name>L-glutamine</name>
        <dbReference type="ChEBI" id="CHEBI:58359"/>
    </ligand>
</feature>
<dbReference type="InterPro" id="IPR020056">
    <property type="entry name" value="Rbsml_bL25/Gln-tRNA_synth_N"/>
</dbReference>
<sequence length="561" mass="65492">MSTEEKSLNFLEQIIEEDLKNGLSNDKLRFRFPPEPNGYLHVGHASAICLNFGLGIDYQSPVNLRFDDTNPAKEEQEYVDAIKKDIEWMGYKWANECYASDYFQQLYDWAVEFIKKGKAYVDSQSSEEMAKQKGTPTQVGTDSPYRNRSVEENLDLFERMKNGEFEEGTHILRAKIDMSHNNMLMRDPIMYRILKKHHHRTGNDWCIYPMYDWAHGESDYLEQISHSFCTLEFLPHRELYDWFLDQVYDDTKVRPKQREFARRNLSHTVVSKRKLLQLVEEKHVNGWDDPRMSTISGMRRRGYPPMAIRNFAKTIGIAKRTNLIDVSLLEFCVREELNKTAPRVMAVLNPVKLVITNYPDGQEEWLEAENNPEEEVMTYRKVPFSKELYIEREDFQEEANKKFFRLTLGTEVRLKNAYIIKGESVIKDENGNITEIHCTYDVDSKSGSGTEASQRKVKGTIHWVSINHAIPAEVRVYDRLFTNENPDGNKEIDFKEFINPNSLEIITGYVEPSLQSAKDLDQFQFQRLGYFCVDKDSSASNLVFNKTVGLRDTWAKIESKE</sequence>